<protein>
    <submittedName>
        <fullName evidence="2">Uncharacterized protein</fullName>
    </submittedName>
</protein>
<dbReference type="AlphaFoldDB" id="A0ABD3PZL0"/>
<organism evidence="2 3">
    <name type="scientific">Cyclotella cryptica</name>
    <dbReference type="NCBI Taxonomy" id="29204"/>
    <lineage>
        <taxon>Eukaryota</taxon>
        <taxon>Sar</taxon>
        <taxon>Stramenopiles</taxon>
        <taxon>Ochrophyta</taxon>
        <taxon>Bacillariophyta</taxon>
        <taxon>Coscinodiscophyceae</taxon>
        <taxon>Thalassiosirophycidae</taxon>
        <taxon>Stephanodiscales</taxon>
        <taxon>Stephanodiscaceae</taxon>
        <taxon>Cyclotella</taxon>
    </lineage>
</organism>
<accession>A0ABD3PZL0</accession>
<proteinExistence type="predicted"/>
<evidence type="ECO:0000313" key="3">
    <source>
        <dbReference type="Proteomes" id="UP001516023"/>
    </source>
</evidence>
<feature type="compositionally biased region" description="Polar residues" evidence="1">
    <location>
        <begin position="352"/>
        <end position="362"/>
    </location>
</feature>
<name>A0ABD3PZL0_9STRA</name>
<dbReference type="Proteomes" id="UP001516023">
    <property type="component" value="Unassembled WGS sequence"/>
</dbReference>
<comment type="caution">
    <text evidence="2">The sequence shown here is derived from an EMBL/GenBank/DDBJ whole genome shotgun (WGS) entry which is preliminary data.</text>
</comment>
<evidence type="ECO:0000313" key="2">
    <source>
        <dbReference type="EMBL" id="KAL3792681.1"/>
    </source>
</evidence>
<feature type="compositionally biased region" description="Basic and acidic residues" evidence="1">
    <location>
        <begin position="364"/>
        <end position="376"/>
    </location>
</feature>
<feature type="region of interest" description="Disordered" evidence="1">
    <location>
        <begin position="351"/>
        <end position="376"/>
    </location>
</feature>
<dbReference type="EMBL" id="JABMIG020000099">
    <property type="protein sequence ID" value="KAL3792681.1"/>
    <property type="molecule type" value="Genomic_DNA"/>
</dbReference>
<keyword evidence="3" id="KW-1185">Reference proteome</keyword>
<evidence type="ECO:0000256" key="1">
    <source>
        <dbReference type="SAM" id="MobiDB-lite"/>
    </source>
</evidence>
<sequence>MLTSTHPSYPTRLLLSSFLFFLTNSFSSYAWIQIHPTTTRRTSIIRTFSIDQIPDIIQQSFREPEGRAALLNDLAEASNVVILSTEPSTLVLRLGVVMRNVLGLTSDYLPHQSIRPDEVIFNIPIVGASLFLLGKSAVPIVQAQFVELDELDLTAYRLCFAPVGVTLLQFKSMKATGCFDWMECSPGTVLIDENENYRRSHRGHILRRSSETDNDWKYLYWQFDGTVIQSYRGNVFGVVERHGGMHIDNPGAQGLLGDTRFISNLEAEQRAQQWDSASVGDNSVSSIDPLQHPIATMTIGSNGAKMLRIDSYKLFDLMDHDERLESSIRQLLLKSLKLKIVNLLKAYHRDNNANGDENNTVEEGQMKIETKEKPRL</sequence>
<reference evidence="2 3" key="1">
    <citation type="journal article" date="2020" name="G3 (Bethesda)">
        <title>Improved Reference Genome for Cyclotella cryptica CCMP332, a Model for Cell Wall Morphogenesis, Salinity Adaptation, and Lipid Production in Diatoms (Bacillariophyta).</title>
        <authorList>
            <person name="Roberts W.R."/>
            <person name="Downey K.M."/>
            <person name="Ruck E.C."/>
            <person name="Traller J.C."/>
            <person name="Alverson A.J."/>
        </authorList>
    </citation>
    <scope>NUCLEOTIDE SEQUENCE [LARGE SCALE GENOMIC DNA]</scope>
    <source>
        <strain evidence="2 3">CCMP332</strain>
    </source>
</reference>
<gene>
    <name evidence="2" type="ORF">HJC23_009409</name>
</gene>